<proteinExistence type="predicted"/>
<protein>
    <recommendedName>
        <fullName evidence="2">Transcriptional regulator</fullName>
    </recommendedName>
</protein>
<sequence>MGGDMVINFETDDDLTNAVARLRSLGWRARKLLAELVETQGVTRSAVSQAALTLENAGFIFVRDYGDMFKPKFEISPSLAGEEALEALEHAENGADITISANTIPEKG</sequence>
<comment type="caution">
    <text evidence="1">The sequence shown here is derived from an EMBL/GenBank/DDBJ whole genome shotgun (WGS) entry which is preliminary data.</text>
</comment>
<gene>
    <name evidence="1" type="ORF">CARN6_1673</name>
</gene>
<reference evidence="1" key="1">
    <citation type="submission" date="2009-10" db="EMBL/GenBank/DDBJ databases">
        <title>Diversity of trophic interactions inside an arsenic-rich microbial ecosystem.</title>
        <authorList>
            <person name="Bertin P.N."/>
            <person name="Heinrich-Salmeron A."/>
            <person name="Pelletier E."/>
            <person name="Goulhen-Chollet F."/>
            <person name="Arsene-Ploetze F."/>
            <person name="Gallien S."/>
            <person name="Calteau A."/>
            <person name="Vallenet D."/>
            <person name="Casiot C."/>
            <person name="Chane-Woon-Ming B."/>
            <person name="Giloteaux L."/>
            <person name="Barakat M."/>
            <person name="Bonnefoy V."/>
            <person name="Bruneel O."/>
            <person name="Chandler M."/>
            <person name="Cleiss J."/>
            <person name="Duran R."/>
            <person name="Elbaz-Poulichet F."/>
            <person name="Fonknechten N."/>
            <person name="Lauga B."/>
            <person name="Mornico D."/>
            <person name="Ortet P."/>
            <person name="Schaeffer C."/>
            <person name="Siguier P."/>
            <person name="Alexander Thil Smith A."/>
            <person name="Van Dorsselaer A."/>
            <person name="Weissenbach J."/>
            <person name="Medigue C."/>
            <person name="Le Paslier D."/>
        </authorList>
    </citation>
    <scope>NUCLEOTIDE SEQUENCE</scope>
</reference>
<accession>E6QLV5</accession>
<evidence type="ECO:0008006" key="2">
    <source>
        <dbReference type="Google" id="ProtNLM"/>
    </source>
</evidence>
<name>E6QLV5_9ZZZZ</name>
<dbReference type="EMBL" id="CABQ01000196">
    <property type="protein sequence ID" value="CBI08226.1"/>
    <property type="molecule type" value="Genomic_DNA"/>
</dbReference>
<dbReference type="AlphaFoldDB" id="E6QLV5"/>
<evidence type="ECO:0000313" key="1">
    <source>
        <dbReference type="EMBL" id="CBI08226.1"/>
    </source>
</evidence>
<organism evidence="1">
    <name type="scientific">mine drainage metagenome</name>
    <dbReference type="NCBI Taxonomy" id="410659"/>
    <lineage>
        <taxon>unclassified sequences</taxon>
        <taxon>metagenomes</taxon>
        <taxon>ecological metagenomes</taxon>
    </lineage>
</organism>